<evidence type="ECO:0000313" key="1">
    <source>
        <dbReference type="EMBL" id="RWS17614.1"/>
    </source>
</evidence>
<accession>A0A3S3PR67</accession>
<evidence type="ECO:0000313" key="3">
    <source>
        <dbReference type="Proteomes" id="UP000285301"/>
    </source>
</evidence>
<gene>
    <name evidence="1" type="ORF">B4U79_02396</name>
    <name evidence="2" type="ORF">B4U79_06047</name>
</gene>
<dbReference type="EMBL" id="NCKU01000052">
    <property type="protein sequence ID" value="RWS17625.1"/>
    <property type="molecule type" value="Genomic_DNA"/>
</dbReference>
<comment type="caution">
    <text evidence="1">The sequence shown here is derived from an EMBL/GenBank/DDBJ whole genome shotgun (WGS) entry which is preliminary data.</text>
</comment>
<keyword evidence="3" id="KW-1185">Reference proteome</keyword>
<name>A0A3S3PR67_9ACAR</name>
<sequence>MGYLLLGGECETDAERVRQRSDGFA</sequence>
<proteinExistence type="predicted"/>
<reference evidence="1" key="2">
    <citation type="submission" date="2018-11" db="EMBL/GenBank/DDBJ databases">
        <title>Trombidioid mite genomics.</title>
        <authorList>
            <person name="Dong X."/>
        </authorList>
    </citation>
    <scope>NUCLEOTIDE SEQUENCE</scope>
    <source>
        <strain evidence="1">UoL-WK</strain>
    </source>
</reference>
<dbReference type="EMBL" id="NCKU01000053">
    <property type="protein sequence ID" value="RWS17614.1"/>
    <property type="molecule type" value="Genomic_DNA"/>
</dbReference>
<reference evidence="1 3" key="1">
    <citation type="journal article" date="2018" name="Gigascience">
        <title>Genomes of trombidid mites reveal novel predicted allergens and laterally-transferred genes associated with secondary metabolism.</title>
        <authorList>
            <person name="Dong X."/>
            <person name="Chaisiri K."/>
            <person name="Xia D."/>
            <person name="Armstrong S.D."/>
            <person name="Fang Y."/>
            <person name="Donnelly M.J."/>
            <person name="Kadowaki T."/>
            <person name="McGarry J.W."/>
            <person name="Darby A.C."/>
            <person name="Makepeace B.L."/>
        </authorList>
    </citation>
    <scope>NUCLEOTIDE SEQUENCE [LARGE SCALE GENOMIC DNA]</scope>
    <source>
        <strain evidence="1">UoL-WK</strain>
    </source>
</reference>
<protein>
    <submittedName>
        <fullName evidence="1">Uncharacterized protein</fullName>
    </submittedName>
</protein>
<organism evidence="1 3">
    <name type="scientific">Dinothrombium tinctorium</name>
    <dbReference type="NCBI Taxonomy" id="1965070"/>
    <lineage>
        <taxon>Eukaryota</taxon>
        <taxon>Metazoa</taxon>
        <taxon>Ecdysozoa</taxon>
        <taxon>Arthropoda</taxon>
        <taxon>Chelicerata</taxon>
        <taxon>Arachnida</taxon>
        <taxon>Acari</taxon>
        <taxon>Acariformes</taxon>
        <taxon>Trombidiformes</taxon>
        <taxon>Prostigmata</taxon>
        <taxon>Anystina</taxon>
        <taxon>Parasitengona</taxon>
        <taxon>Trombidioidea</taxon>
        <taxon>Trombidiidae</taxon>
        <taxon>Dinothrombium</taxon>
    </lineage>
</organism>
<dbReference type="Proteomes" id="UP000285301">
    <property type="component" value="Unassembled WGS sequence"/>
</dbReference>
<dbReference type="AlphaFoldDB" id="A0A3S3PR67"/>
<evidence type="ECO:0000313" key="2">
    <source>
        <dbReference type="EMBL" id="RWS17625.1"/>
    </source>
</evidence>